<comment type="subunit">
    <text evidence="5">Monomer.</text>
</comment>
<keyword evidence="12" id="KW-0046">Antibiotic resistance</keyword>
<feature type="signal peptide" evidence="13">
    <location>
        <begin position="1"/>
        <end position="20"/>
    </location>
</feature>
<keyword evidence="8 13" id="KW-0732">Signal</keyword>
<dbReference type="Proteomes" id="UP000199306">
    <property type="component" value="Unassembled WGS sequence"/>
</dbReference>
<evidence type="ECO:0000256" key="6">
    <source>
        <dbReference type="ARBA" id="ARBA00012865"/>
    </source>
</evidence>
<evidence type="ECO:0000259" key="14">
    <source>
        <dbReference type="SMART" id="SM00849"/>
    </source>
</evidence>
<dbReference type="NCBIfam" id="NF012229">
    <property type="entry name" value="bla_class_B_core"/>
    <property type="match status" value="1"/>
</dbReference>
<dbReference type="GO" id="GO:0017001">
    <property type="term" value="P:antibiotic catabolic process"/>
    <property type="evidence" value="ECO:0007669"/>
    <property type="project" value="UniProtKB-ARBA"/>
</dbReference>
<dbReference type="SMART" id="SM00849">
    <property type="entry name" value="Lactamase_B"/>
    <property type="match status" value="1"/>
</dbReference>
<comment type="subcellular location">
    <subcellularLocation>
        <location evidence="3">Periplasm</location>
    </subcellularLocation>
</comment>
<dbReference type="NCBIfam" id="NF012146">
    <property type="entry name" value="blaB-IND-MUS"/>
    <property type="match status" value="1"/>
</dbReference>
<feature type="domain" description="Metallo-beta-lactamase" evidence="14">
    <location>
        <begin position="53"/>
        <end position="223"/>
    </location>
</feature>
<dbReference type="InterPro" id="IPR050855">
    <property type="entry name" value="NDM-1-like"/>
</dbReference>
<name>A0A1I5RT89_9BACT</name>
<keyword evidence="9" id="KW-0574">Periplasm</keyword>
<evidence type="ECO:0000256" key="12">
    <source>
        <dbReference type="ARBA" id="ARBA00023251"/>
    </source>
</evidence>
<keyword evidence="7" id="KW-0479">Metal-binding</keyword>
<dbReference type="InterPro" id="IPR036866">
    <property type="entry name" value="RibonucZ/Hydroxyglut_hydro"/>
</dbReference>
<evidence type="ECO:0000256" key="1">
    <source>
        <dbReference type="ARBA" id="ARBA00001526"/>
    </source>
</evidence>
<dbReference type="OrthoDB" id="9769598at2"/>
<dbReference type="Pfam" id="PF00753">
    <property type="entry name" value="Lactamase_B"/>
    <property type="match status" value="1"/>
</dbReference>
<evidence type="ECO:0000256" key="2">
    <source>
        <dbReference type="ARBA" id="ARBA00001947"/>
    </source>
</evidence>
<protein>
    <recommendedName>
        <fullName evidence="6">beta-lactamase</fullName>
        <ecNumber evidence="6">3.5.2.6</ecNumber>
    </recommendedName>
</protein>
<feature type="chain" id="PRO_5011796760" description="beta-lactamase" evidence="13">
    <location>
        <begin position="21"/>
        <end position="248"/>
    </location>
</feature>
<evidence type="ECO:0000256" key="11">
    <source>
        <dbReference type="ARBA" id="ARBA00022833"/>
    </source>
</evidence>
<dbReference type="EMBL" id="FOXH01000004">
    <property type="protein sequence ID" value="SFP61481.1"/>
    <property type="molecule type" value="Genomic_DNA"/>
</dbReference>
<dbReference type="SUPFAM" id="SSF56281">
    <property type="entry name" value="Metallo-hydrolase/oxidoreductase"/>
    <property type="match status" value="1"/>
</dbReference>
<evidence type="ECO:0000256" key="5">
    <source>
        <dbReference type="ARBA" id="ARBA00011245"/>
    </source>
</evidence>
<comment type="similarity">
    <text evidence="4">Belongs to the metallo-beta-lactamase superfamily. Class-B beta-lactamase family.</text>
</comment>
<dbReference type="Gene3D" id="3.60.15.10">
    <property type="entry name" value="Ribonuclease Z/Hydroxyacylglutathione hydrolase-like"/>
    <property type="match status" value="1"/>
</dbReference>
<evidence type="ECO:0000256" key="9">
    <source>
        <dbReference type="ARBA" id="ARBA00022764"/>
    </source>
</evidence>
<dbReference type="PANTHER" id="PTHR42951">
    <property type="entry name" value="METALLO-BETA-LACTAMASE DOMAIN-CONTAINING"/>
    <property type="match status" value="1"/>
</dbReference>
<gene>
    <name evidence="15" type="ORF">SAMN04515674_104223</name>
</gene>
<accession>A0A1I5RT89</accession>
<sequence length="248" mass="28652">MRLLKLFPILFFSLFCTFYASGQNAHSALKISHLTGDFYVYTTYNIYKGEPVPSNSMYLVTNAGVVMFDTPWDPSQLQPLLDSIEKKHHKKVILSISSHFHEDRTGGLDFLREKGVKTYSSQMTYEFCQKRQEKLAEFHFQKDTTFIVGQHTFQTFYGGEGHTKDNIIFWFKKEKILYGGCLIKSVEADDLGNLNDANTSEWPNTLLRIKAKFPKPSYVITGHQDWSSTKSIDHTLHLLKLYRNNKGK</sequence>
<comment type="catalytic activity">
    <reaction evidence="1">
        <text>a beta-lactam + H2O = a substituted beta-amino acid</text>
        <dbReference type="Rhea" id="RHEA:20401"/>
        <dbReference type="ChEBI" id="CHEBI:15377"/>
        <dbReference type="ChEBI" id="CHEBI:35627"/>
        <dbReference type="ChEBI" id="CHEBI:140347"/>
        <dbReference type="EC" id="3.5.2.6"/>
    </reaction>
</comment>
<evidence type="ECO:0000256" key="7">
    <source>
        <dbReference type="ARBA" id="ARBA00022723"/>
    </source>
</evidence>
<evidence type="ECO:0000256" key="3">
    <source>
        <dbReference type="ARBA" id="ARBA00004418"/>
    </source>
</evidence>
<dbReference type="InterPro" id="IPR058199">
    <property type="entry name" value="BlaB//VIM/IMP-1"/>
</dbReference>
<evidence type="ECO:0000313" key="15">
    <source>
        <dbReference type="EMBL" id="SFP61481.1"/>
    </source>
</evidence>
<evidence type="ECO:0000313" key="16">
    <source>
        <dbReference type="Proteomes" id="UP000199306"/>
    </source>
</evidence>
<organism evidence="15 16">
    <name type="scientific">Pseudarcicella hirudinis</name>
    <dbReference type="NCBI Taxonomy" id="1079859"/>
    <lineage>
        <taxon>Bacteria</taxon>
        <taxon>Pseudomonadati</taxon>
        <taxon>Bacteroidota</taxon>
        <taxon>Cytophagia</taxon>
        <taxon>Cytophagales</taxon>
        <taxon>Flectobacillaceae</taxon>
        <taxon>Pseudarcicella</taxon>
    </lineage>
</organism>
<evidence type="ECO:0000256" key="13">
    <source>
        <dbReference type="SAM" id="SignalP"/>
    </source>
</evidence>
<dbReference type="AlphaFoldDB" id="A0A1I5RT89"/>
<dbReference type="EC" id="3.5.2.6" evidence="6"/>
<comment type="cofactor">
    <cofactor evidence="2">
        <name>Zn(2+)</name>
        <dbReference type="ChEBI" id="CHEBI:29105"/>
    </cofactor>
</comment>
<keyword evidence="10" id="KW-0378">Hydrolase</keyword>
<evidence type="ECO:0000256" key="10">
    <source>
        <dbReference type="ARBA" id="ARBA00022801"/>
    </source>
</evidence>
<reference evidence="15 16" key="1">
    <citation type="submission" date="2016-10" db="EMBL/GenBank/DDBJ databases">
        <authorList>
            <person name="de Groot N.N."/>
        </authorList>
    </citation>
    <scope>NUCLEOTIDE SEQUENCE [LARGE SCALE GENOMIC DNA]</scope>
    <source>
        <strain evidence="16">E92,LMG 26720,CCM 7988</strain>
    </source>
</reference>
<dbReference type="NCBIfam" id="NF033088">
    <property type="entry name" value="bla_subclass_B1"/>
    <property type="match status" value="1"/>
</dbReference>
<evidence type="ECO:0000256" key="8">
    <source>
        <dbReference type="ARBA" id="ARBA00022729"/>
    </source>
</evidence>
<dbReference type="InterPro" id="IPR001279">
    <property type="entry name" value="Metallo-B-lactamas"/>
</dbReference>
<proteinExistence type="inferred from homology"/>
<keyword evidence="16" id="KW-1185">Reference proteome</keyword>
<keyword evidence="11" id="KW-0862">Zinc</keyword>
<dbReference type="PANTHER" id="PTHR42951:SF4">
    <property type="entry name" value="ACYL-COENZYME A THIOESTERASE MBLAC2"/>
    <property type="match status" value="1"/>
</dbReference>
<dbReference type="STRING" id="1079859.SAMN04515674_104223"/>
<evidence type="ECO:0000256" key="4">
    <source>
        <dbReference type="ARBA" id="ARBA00005250"/>
    </source>
</evidence>